<evidence type="ECO:0000256" key="5">
    <source>
        <dbReference type="ARBA" id="ARBA00022679"/>
    </source>
</evidence>
<proteinExistence type="predicted"/>
<dbReference type="InterPro" id="IPR029044">
    <property type="entry name" value="Nucleotide-diphossugar_trans"/>
</dbReference>
<keyword evidence="4" id="KW-0328">Glycosyltransferase</keyword>
<dbReference type="PANTHER" id="PTHR12726">
    <property type="entry name" value="CERAMIDE GLUCOSYLTRANSFERASE"/>
    <property type="match status" value="1"/>
</dbReference>
<reference evidence="10 11" key="1">
    <citation type="submission" date="2014-04" db="EMBL/GenBank/DDBJ databases">
        <title>The Genome Sequence of Thermoanaerobaculum aquaticum MP-01, The First Cultivated Group 23 Acidobacterium.</title>
        <authorList>
            <person name="Stamps B.W."/>
            <person name="Losey N.A."/>
            <person name="Lawson P.A."/>
            <person name="Stevenson B.S."/>
        </authorList>
    </citation>
    <scope>NUCLEOTIDE SEQUENCE [LARGE SCALE GENOMIC DNA]</scope>
    <source>
        <strain evidence="10 11">MP-01</strain>
    </source>
</reference>
<evidence type="ECO:0000256" key="9">
    <source>
        <dbReference type="SAM" id="Phobius"/>
    </source>
</evidence>
<evidence type="ECO:0000256" key="1">
    <source>
        <dbReference type="ARBA" id="ARBA00004141"/>
    </source>
</evidence>
<accession>A0A062XXD7</accession>
<dbReference type="STRING" id="1312852.EG19_07280"/>
<comment type="subcellular location">
    <subcellularLocation>
        <location evidence="1">Membrane</location>
        <topology evidence="1">Multi-pass membrane protein</topology>
    </subcellularLocation>
</comment>
<dbReference type="AlphaFoldDB" id="A0A062XXD7"/>
<keyword evidence="6 9" id="KW-0812">Transmembrane</keyword>
<dbReference type="RefSeq" id="WP_053335209.1">
    <property type="nucleotide sequence ID" value="NZ_JMFG01000027.1"/>
</dbReference>
<name>A0A062XXD7_9BACT</name>
<evidence type="ECO:0000256" key="3">
    <source>
        <dbReference type="ARBA" id="ARBA00004991"/>
    </source>
</evidence>
<dbReference type="GO" id="GO:0006679">
    <property type="term" value="P:glucosylceramide biosynthetic process"/>
    <property type="evidence" value="ECO:0007669"/>
    <property type="project" value="TreeGrafter"/>
</dbReference>
<dbReference type="InterPro" id="IPR025993">
    <property type="entry name" value="Ceramide_glucosylTrfase"/>
</dbReference>
<evidence type="ECO:0000256" key="7">
    <source>
        <dbReference type="ARBA" id="ARBA00022989"/>
    </source>
</evidence>
<sequence>MVELTLLALVLLGLSLRLVLVLAQRAQLRSQPPAAPAVWPGVSVLKPVKGLDPDLEENLRSVFRQDYPRFEVIIGARDASDPALAVARKVAAEFPHIPSRVVADSREVGPNPKVANLANMLPYASHPVLLVSDSNVRLHPQTLRDMVAHLEQPGVGLVSSPIRGTGAKSWGGRSDALLLNTFVMGGTAAMHRLFSGVCVVGKSMMLRRSTLEELGGFPFLAEFLAEDQVCGQEVAARGLGVVLASVPVHNVTGGASLGQVAGRYRRWAMIRRRMAPWGFCGEPLLFPLALASLALAFSPGALTAGVWIAAFFAQLLLSAWALRLVEEKEPWLRLAGLVLVAEHLAVVTWAWAWLARTVSWRGKSFSLGPRTHLAPQAGSLGRVAPSLGQA</sequence>
<organism evidence="10 11">
    <name type="scientific">Thermoanaerobaculum aquaticum</name>
    <dbReference type="NCBI Taxonomy" id="1312852"/>
    <lineage>
        <taxon>Bacteria</taxon>
        <taxon>Pseudomonadati</taxon>
        <taxon>Acidobacteriota</taxon>
        <taxon>Thermoanaerobaculia</taxon>
        <taxon>Thermoanaerobaculales</taxon>
        <taxon>Thermoanaerobaculaceae</taxon>
        <taxon>Thermoanaerobaculum</taxon>
    </lineage>
</organism>
<comment type="pathway">
    <text evidence="2">Lipid metabolism; sphingolipid metabolism.</text>
</comment>
<protein>
    <recommendedName>
        <fullName evidence="12">Glycosyltransferase</fullName>
    </recommendedName>
</protein>
<dbReference type="PANTHER" id="PTHR12726:SF0">
    <property type="entry name" value="CERAMIDE GLUCOSYLTRANSFERASE"/>
    <property type="match status" value="1"/>
</dbReference>
<dbReference type="GO" id="GO:0016020">
    <property type="term" value="C:membrane"/>
    <property type="evidence" value="ECO:0007669"/>
    <property type="project" value="UniProtKB-SubCell"/>
</dbReference>
<dbReference type="GO" id="GO:0008120">
    <property type="term" value="F:ceramide glucosyltransferase activity"/>
    <property type="evidence" value="ECO:0007669"/>
    <property type="project" value="TreeGrafter"/>
</dbReference>
<keyword evidence="7 9" id="KW-1133">Transmembrane helix</keyword>
<keyword evidence="8 9" id="KW-0472">Membrane</keyword>
<evidence type="ECO:0000256" key="2">
    <source>
        <dbReference type="ARBA" id="ARBA00004760"/>
    </source>
</evidence>
<feature type="transmembrane region" description="Helical" evidence="9">
    <location>
        <begin position="275"/>
        <end position="298"/>
    </location>
</feature>
<dbReference type="CDD" id="cd02520">
    <property type="entry name" value="Glucosylceramide_synthase"/>
    <property type="match status" value="1"/>
</dbReference>
<evidence type="ECO:0008006" key="12">
    <source>
        <dbReference type="Google" id="ProtNLM"/>
    </source>
</evidence>
<dbReference type="Gene3D" id="3.90.550.10">
    <property type="entry name" value="Spore Coat Polysaccharide Biosynthesis Protein SpsA, Chain A"/>
    <property type="match status" value="1"/>
</dbReference>
<keyword evidence="5" id="KW-0808">Transferase</keyword>
<comment type="caution">
    <text evidence="10">The sequence shown here is derived from an EMBL/GenBank/DDBJ whole genome shotgun (WGS) entry which is preliminary data.</text>
</comment>
<dbReference type="Proteomes" id="UP000027284">
    <property type="component" value="Unassembled WGS sequence"/>
</dbReference>
<keyword evidence="11" id="KW-1185">Reference proteome</keyword>
<feature type="transmembrane region" description="Helical" evidence="9">
    <location>
        <begin position="334"/>
        <end position="354"/>
    </location>
</feature>
<comment type="pathway">
    <text evidence="3">Sphingolipid metabolism.</text>
</comment>
<dbReference type="EMBL" id="JMFG01000027">
    <property type="protein sequence ID" value="KDA53170.1"/>
    <property type="molecule type" value="Genomic_DNA"/>
</dbReference>
<evidence type="ECO:0000256" key="4">
    <source>
        <dbReference type="ARBA" id="ARBA00022676"/>
    </source>
</evidence>
<feature type="transmembrane region" description="Helical" evidence="9">
    <location>
        <begin position="304"/>
        <end position="322"/>
    </location>
</feature>
<dbReference type="OrthoDB" id="9814255at2"/>
<dbReference type="SUPFAM" id="SSF53448">
    <property type="entry name" value="Nucleotide-diphospho-sugar transferases"/>
    <property type="match status" value="1"/>
</dbReference>
<evidence type="ECO:0000256" key="6">
    <source>
        <dbReference type="ARBA" id="ARBA00022692"/>
    </source>
</evidence>
<dbReference type="Pfam" id="PF13506">
    <property type="entry name" value="Glyco_transf_21"/>
    <property type="match status" value="1"/>
</dbReference>
<gene>
    <name evidence="10" type="ORF">EG19_07280</name>
</gene>
<evidence type="ECO:0000313" key="10">
    <source>
        <dbReference type="EMBL" id="KDA53170.1"/>
    </source>
</evidence>
<evidence type="ECO:0000256" key="8">
    <source>
        <dbReference type="ARBA" id="ARBA00023136"/>
    </source>
</evidence>
<evidence type="ECO:0000313" key="11">
    <source>
        <dbReference type="Proteomes" id="UP000027284"/>
    </source>
</evidence>